<dbReference type="SUPFAM" id="SSF82171">
    <property type="entry name" value="DPP6 N-terminal domain-like"/>
    <property type="match status" value="1"/>
</dbReference>
<dbReference type="OrthoDB" id="2628551at2"/>
<organism evidence="2 3">
    <name type="scientific">Desulfotruncus arcticus DSM 17038</name>
    <dbReference type="NCBI Taxonomy" id="1121424"/>
    <lineage>
        <taxon>Bacteria</taxon>
        <taxon>Bacillati</taxon>
        <taxon>Bacillota</taxon>
        <taxon>Clostridia</taxon>
        <taxon>Eubacteriales</taxon>
        <taxon>Desulfallaceae</taxon>
        <taxon>Desulfotruncus</taxon>
    </lineage>
</organism>
<protein>
    <recommendedName>
        <fullName evidence="4">WD40-like Beta Propeller Repeat</fullName>
    </recommendedName>
</protein>
<feature type="region of interest" description="Disordered" evidence="1">
    <location>
        <begin position="1"/>
        <end position="39"/>
    </location>
</feature>
<proteinExistence type="predicted"/>
<feature type="compositionally biased region" description="Polar residues" evidence="1">
    <location>
        <begin position="1"/>
        <end position="30"/>
    </location>
</feature>
<reference evidence="3" key="1">
    <citation type="submission" date="2016-10" db="EMBL/GenBank/DDBJ databases">
        <authorList>
            <person name="Varghese N."/>
            <person name="Submissions S."/>
        </authorList>
    </citation>
    <scope>NUCLEOTIDE SEQUENCE [LARGE SCALE GENOMIC DNA]</scope>
    <source>
        <strain evidence="3">DSM 17038</strain>
    </source>
</reference>
<dbReference type="STRING" id="341036.SAMN05660649_01630"/>
<dbReference type="EMBL" id="FOOX01000004">
    <property type="protein sequence ID" value="SFG41583.1"/>
    <property type="molecule type" value="Genomic_DNA"/>
</dbReference>
<evidence type="ECO:0000313" key="3">
    <source>
        <dbReference type="Proteomes" id="UP000199337"/>
    </source>
</evidence>
<accession>A0A1I2RNC5</accession>
<dbReference type="RefSeq" id="WP_092470468.1">
    <property type="nucleotide sequence ID" value="NZ_FOOX01000004.1"/>
</dbReference>
<sequence>MRNSAENQKTADVAEQQSDLLTQSDGQESNILDKNRNGQQTGQIDTSLYYFRDYNPRKELNENKITWKEDEITFIANKSKSQGEEKYESDTVIISMTIEKGNKKYDIKLDEKPISISALNLSASDEYLAVNASYHYGDKVIIINLNSGENFILNDYIESNGEGFVETIHSYNWSPDGNKLAFSFGNTSKSRLAIYDLDNRNFTLIGLTPYY</sequence>
<evidence type="ECO:0000256" key="1">
    <source>
        <dbReference type="SAM" id="MobiDB-lite"/>
    </source>
</evidence>
<dbReference type="Gene3D" id="2.120.10.30">
    <property type="entry name" value="TolB, C-terminal domain"/>
    <property type="match status" value="1"/>
</dbReference>
<dbReference type="InterPro" id="IPR011042">
    <property type="entry name" value="6-blade_b-propeller_TolB-like"/>
</dbReference>
<gene>
    <name evidence="2" type="ORF">SAMN05660649_01630</name>
</gene>
<keyword evidence="3" id="KW-1185">Reference proteome</keyword>
<dbReference type="AlphaFoldDB" id="A0A1I2RNC5"/>
<dbReference type="Proteomes" id="UP000199337">
    <property type="component" value="Unassembled WGS sequence"/>
</dbReference>
<name>A0A1I2RNC5_9FIRM</name>
<evidence type="ECO:0008006" key="4">
    <source>
        <dbReference type="Google" id="ProtNLM"/>
    </source>
</evidence>
<evidence type="ECO:0000313" key="2">
    <source>
        <dbReference type="EMBL" id="SFG41583.1"/>
    </source>
</evidence>